<evidence type="ECO:0000256" key="8">
    <source>
        <dbReference type="ARBA" id="ARBA00024069"/>
    </source>
</evidence>
<keyword evidence="3 10" id="KW-0444">Lipid biosynthesis</keyword>
<comment type="subunit">
    <text evidence="9 10">Homodimer. Probably interacts with PlsY.</text>
</comment>
<dbReference type="GO" id="GO:0008654">
    <property type="term" value="P:phospholipid biosynthetic process"/>
    <property type="evidence" value="ECO:0007669"/>
    <property type="project" value="UniProtKB-KW"/>
</dbReference>
<reference evidence="11 12" key="1">
    <citation type="journal article" date="2017" name="BMC Genomics">
        <title>Genome sequencing of 39 Akkermansia muciniphila isolates reveals its population structure, genomic and functional diverisity, and global distribution in mammalian gut microbiotas.</title>
        <authorList>
            <person name="Guo X."/>
            <person name="Li S."/>
            <person name="Zhang J."/>
            <person name="Wu F."/>
            <person name="Li X."/>
            <person name="Wu D."/>
            <person name="Zhang M."/>
            <person name="Ou Z."/>
            <person name="Jie Z."/>
            <person name="Yan Q."/>
            <person name="Li P."/>
            <person name="Yi J."/>
            <person name="Peng Y."/>
        </authorList>
    </citation>
    <scope>NUCLEOTIDE SEQUENCE [LARGE SCALE GENOMIC DNA]</scope>
    <source>
        <strain evidence="11 12">GP43</strain>
    </source>
</reference>
<accession>A0AAP8T9L2</accession>
<evidence type="ECO:0000256" key="10">
    <source>
        <dbReference type="HAMAP-Rule" id="MF_00019"/>
    </source>
</evidence>
<dbReference type="HAMAP" id="MF_00019">
    <property type="entry name" value="PlsX"/>
    <property type="match status" value="1"/>
</dbReference>
<dbReference type="GO" id="GO:0043811">
    <property type="term" value="F:phosphate:acyl-[acyl carrier protein] acyltransferase activity"/>
    <property type="evidence" value="ECO:0007669"/>
    <property type="project" value="UniProtKB-UniRule"/>
</dbReference>
<dbReference type="PIRSF" id="PIRSF002465">
    <property type="entry name" value="Phsphlp_syn_PlsX"/>
    <property type="match status" value="1"/>
</dbReference>
<dbReference type="Pfam" id="PF02504">
    <property type="entry name" value="FA_synthesis"/>
    <property type="match status" value="1"/>
</dbReference>
<dbReference type="GO" id="GO:0005737">
    <property type="term" value="C:cytoplasm"/>
    <property type="evidence" value="ECO:0007669"/>
    <property type="project" value="UniProtKB-SubCell"/>
</dbReference>
<keyword evidence="4 10" id="KW-0808">Transferase</keyword>
<keyword evidence="6 10" id="KW-0594">Phospholipid biosynthesis</keyword>
<dbReference type="Proteomes" id="UP000235914">
    <property type="component" value="Unassembled WGS sequence"/>
</dbReference>
<evidence type="ECO:0000256" key="9">
    <source>
        <dbReference type="ARBA" id="ARBA00046608"/>
    </source>
</evidence>
<dbReference type="InterPro" id="IPR012281">
    <property type="entry name" value="Phospholipid_synth_PlsX-like"/>
</dbReference>
<dbReference type="NCBIfam" id="TIGR00182">
    <property type="entry name" value="plsX"/>
    <property type="match status" value="1"/>
</dbReference>
<comment type="subcellular location">
    <subcellularLocation>
        <location evidence="10">Cytoplasm</location>
    </subcellularLocation>
    <text evidence="10">Associated with the membrane possibly through PlsY.</text>
</comment>
<evidence type="ECO:0000256" key="5">
    <source>
        <dbReference type="ARBA" id="ARBA00023098"/>
    </source>
</evidence>
<dbReference type="AlphaFoldDB" id="A0AAP8T9L2"/>
<keyword evidence="5 10" id="KW-0443">Lipid metabolism</keyword>
<organism evidence="11 12">
    <name type="scientific">Akkermansia muciniphila</name>
    <dbReference type="NCBI Taxonomy" id="239935"/>
    <lineage>
        <taxon>Bacteria</taxon>
        <taxon>Pseudomonadati</taxon>
        <taxon>Verrucomicrobiota</taxon>
        <taxon>Verrucomicrobiia</taxon>
        <taxon>Verrucomicrobiales</taxon>
        <taxon>Akkermansiaceae</taxon>
        <taxon>Akkermansia</taxon>
    </lineage>
</organism>
<comment type="similarity">
    <text evidence="10">Belongs to the PlsX family.</text>
</comment>
<evidence type="ECO:0000313" key="12">
    <source>
        <dbReference type="Proteomes" id="UP000235914"/>
    </source>
</evidence>
<keyword evidence="11" id="KW-0012">Acyltransferase</keyword>
<evidence type="ECO:0000256" key="1">
    <source>
        <dbReference type="ARBA" id="ARBA00001232"/>
    </source>
</evidence>
<comment type="caution">
    <text evidence="11">The sequence shown here is derived from an EMBL/GenBank/DDBJ whole genome shotgun (WGS) entry which is preliminary data.</text>
</comment>
<evidence type="ECO:0000256" key="4">
    <source>
        <dbReference type="ARBA" id="ARBA00022679"/>
    </source>
</evidence>
<protein>
    <recommendedName>
        <fullName evidence="8 10">Phosphate acyltransferase</fullName>
        <ecNumber evidence="8 10">2.3.1.274</ecNumber>
    </recommendedName>
    <alternativeName>
        <fullName evidence="10">Acyl-ACP phosphotransacylase</fullName>
    </alternativeName>
    <alternativeName>
        <fullName evidence="10">Acyl-[acyl-carrier-protein]--phosphate acyltransferase</fullName>
    </alternativeName>
    <alternativeName>
        <fullName evidence="10">Phosphate-acyl-ACP acyltransferase</fullName>
    </alternativeName>
</protein>
<evidence type="ECO:0000313" key="11">
    <source>
        <dbReference type="EMBL" id="PNC56728.1"/>
    </source>
</evidence>
<keyword evidence="2 10" id="KW-0963">Cytoplasm</keyword>
<dbReference type="EMBL" id="PJKN01000002">
    <property type="protein sequence ID" value="PNC56728.1"/>
    <property type="molecule type" value="Genomic_DNA"/>
</dbReference>
<sequence>MKIALDVMGGDNAPDINVDGAKRALQDFSLIEKIYLVGREETVRNSCDRWGLSGPRVEIVPAAEVVEMNESGLLAVRKKKNSSMSISVDLVKSGDADAVVSAGNTGAAVAAATIKLRLLDGVERAGIVTQLPNEFGVCNVTDTGANPDAKPRHLVGYAVMASILAHSVYGKQMPKVGVMSNGSEDEKGTDFTKGTFCLLKHLEERGALPFKFVGNVEGHDLFEHEIDVALTDGFTGNVLLKTCEATAKAFSKWLKEELKANPFRMVGAACASGAFRAMKARLSADSVGGSPLLGVRGVTIIAHGSSTSVAIRNALRVSMEMVQQGVNPLIEEEMARLGTIPDVAEVYPK</sequence>
<dbReference type="InterPro" id="IPR003664">
    <property type="entry name" value="FA_synthesis"/>
</dbReference>
<comment type="function">
    <text evidence="10">Catalyzes the reversible formation of acyl-phosphate (acyl-PO(4)) from acyl-[acyl-carrier-protein] (acyl-ACP). This enzyme utilizes acyl-ACP as fatty acyl donor, but not acyl-CoA.</text>
</comment>
<dbReference type="RefSeq" id="WP_102735410.1">
    <property type="nucleotide sequence ID" value="NZ_PJKN01000002.1"/>
</dbReference>
<dbReference type="PANTHER" id="PTHR30100:SF1">
    <property type="entry name" value="PHOSPHATE ACYLTRANSFERASE"/>
    <property type="match status" value="1"/>
</dbReference>
<evidence type="ECO:0000256" key="7">
    <source>
        <dbReference type="ARBA" id="ARBA00023264"/>
    </source>
</evidence>
<proteinExistence type="inferred from homology"/>
<evidence type="ECO:0000256" key="2">
    <source>
        <dbReference type="ARBA" id="ARBA00022490"/>
    </source>
</evidence>
<gene>
    <name evidence="10" type="primary">plsX</name>
    <name evidence="11" type="ORF">CXU09_03905</name>
</gene>
<dbReference type="EC" id="2.3.1.274" evidence="8 10"/>
<evidence type="ECO:0000256" key="3">
    <source>
        <dbReference type="ARBA" id="ARBA00022516"/>
    </source>
</evidence>
<keyword evidence="7 10" id="KW-1208">Phospholipid metabolism</keyword>
<comment type="catalytic activity">
    <reaction evidence="1 10">
        <text>a fatty acyl-[ACP] + phosphate = an acyl phosphate + holo-[ACP]</text>
        <dbReference type="Rhea" id="RHEA:42292"/>
        <dbReference type="Rhea" id="RHEA-COMP:9685"/>
        <dbReference type="Rhea" id="RHEA-COMP:14125"/>
        <dbReference type="ChEBI" id="CHEBI:43474"/>
        <dbReference type="ChEBI" id="CHEBI:59918"/>
        <dbReference type="ChEBI" id="CHEBI:64479"/>
        <dbReference type="ChEBI" id="CHEBI:138651"/>
        <dbReference type="EC" id="2.3.1.274"/>
    </reaction>
</comment>
<dbReference type="SUPFAM" id="SSF53659">
    <property type="entry name" value="Isocitrate/Isopropylmalate dehydrogenase-like"/>
    <property type="match status" value="1"/>
</dbReference>
<comment type="pathway">
    <text evidence="10">Lipid metabolism; phospholipid metabolism.</text>
</comment>
<dbReference type="Gene3D" id="3.40.718.10">
    <property type="entry name" value="Isopropylmalate Dehydrogenase"/>
    <property type="match status" value="1"/>
</dbReference>
<evidence type="ECO:0000256" key="6">
    <source>
        <dbReference type="ARBA" id="ARBA00023209"/>
    </source>
</evidence>
<dbReference type="GO" id="GO:0006633">
    <property type="term" value="P:fatty acid biosynthetic process"/>
    <property type="evidence" value="ECO:0007669"/>
    <property type="project" value="UniProtKB-UniRule"/>
</dbReference>
<name>A0AAP8T9L2_9BACT</name>
<dbReference type="PANTHER" id="PTHR30100">
    <property type="entry name" value="FATTY ACID/PHOSPHOLIPID SYNTHESIS PROTEIN PLSX"/>
    <property type="match status" value="1"/>
</dbReference>